<reference evidence="4" key="3">
    <citation type="submission" date="2014-08" db="EMBL/GenBank/DDBJ databases">
        <authorList>
            <person name="Edwards T."/>
        </authorList>
    </citation>
    <scope>NUCLEOTIDE SEQUENCE [LARGE SCALE GENOMIC DNA]</scope>
</reference>
<accession>A0A090EE89</accession>
<dbReference type="Proteomes" id="UP000182888">
    <property type="component" value="Unassembled WGS sequence"/>
</dbReference>
<dbReference type="AlphaFoldDB" id="A0A090EE89"/>
<sequence>MNISLPCGIDVAHLRNYWTKPRKKSLGNGPIRPAAVRRLEHDPEKWKRFSEKIMLQQDYGALP</sequence>
<evidence type="ECO:0000313" key="2">
    <source>
        <dbReference type="EMBL" id="CDX52760.1"/>
    </source>
</evidence>
<gene>
    <name evidence="2" type="ORF">MPL1032_160030</name>
    <name evidence="1" type="ORF">MPL3356_80397</name>
</gene>
<keyword evidence="3" id="KW-1185">Reference proteome</keyword>
<dbReference type="Proteomes" id="UP000045285">
    <property type="component" value="Unassembled WGS sequence"/>
</dbReference>
<evidence type="ECO:0000313" key="1">
    <source>
        <dbReference type="EMBL" id="CDX28627.1"/>
    </source>
</evidence>
<evidence type="ECO:0000313" key="4">
    <source>
        <dbReference type="Proteomes" id="UP000182888"/>
    </source>
</evidence>
<reference evidence="3" key="2">
    <citation type="submission" date="2014-08" db="EMBL/GenBank/DDBJ databases">
        <authorList>
            <person name="Moulin L."/>
        </authorList>
    </citation>
    <scope>NUCLEOTIDE SEQUENCE [LARGE SCALE GENOMIC DNA]</scope>
</reference>
<dbReference type="EMBL" id="CCMZ01000075">
    <property type="protein sequence ID" value="CDX28627.1"/>
    <property type="molecule type" value="Genomic_DNA"/>
</dbReference>
<name>A0A090EE89_MESPL</name>
<proteinExistence type="predicted"/>
<dbReference type="EMBL" id="CCND01000008">
    <property type="protein sequence ID" value="CDX52760.1"/>
    <property type="molecule type" value="Genomic_DNA"/>
</dbReference>
<reference evidence="1" key="4">
    <citation type="submission" date="2014-08" db="EMBL/GenBank/DDBJ databases">
        <authorList>
            <person name="Moulin Lionel"/>
        </authorList>
    </citation>
    <scope>NUCLEOTIDE SEQUENCE [LARGE SCALE GENOMIC DNA]</scope>
</reference>
<protein>
    <submittedName>
        <fullName evidence="1">Uncharacterized protein</fullName>
    </submittedName>
</protein>
<reference evidence="2" key="1">
    <citation type="submission" date="2014-08" db="EMBL/GenBank/DDBJ databases">
        <title>DNA barcoding of Bradysia (Diptera: Sciaridae) for detection of the immature stages on agricultural crops.</title>
        <authorList>
            <person name="Shin S."/>
            <person name="Jung S."/>
            <person name="Heller K."/>
            <person name="Menzel F."/>
            <person name="Hong T.-K."/>
            <person name="Lee H."/>
            <person name="Lee S."/>
        </authorList>
    </citation>
    <scope>NUCLEOTIDE SEQUENCE</scope>
</reference>
<organism evidence="1 3">
    <name type="scientific">Mesorhizobium plurifarium</name>
    <dbReference type="NCBI Taxonomy" id="69974"/>
    <lineage>
        <taxon>Bacteria</taxon>
        <taxon>Pseudomonadati</taxon>
        <taxon>Pseudomonadota</taxon>
        <taxon>Alphaproteobacteria</taxon>
        <taxon>Hyphomicrobiales</taxon>
        <taxon>Phyllobacteriaceae</taxon>
        <taxon>Mesorhizobium</taxon>
    </lineage>
</organism>
<evidence type="ECO:0000313" key="3">
    <source>
        <dbReference type="Proteomes" id="UP000045285"/>
    </source>
</evidence>